<dbReference type="PROSITE" id="PS50977">
    <property type="entry name" value="HTH_TETR_2"/>
    <property type="match status" value="1"/>
</dbReference>
<gene>
    <name evidence="4" type="ORF">ACETAC_02550</name>
</gene>
<proteinExistence type="predicted"/>
<dbReference type="Gene3D" id="1.10.10.60">
    <property type="entry name" value="Homeodomain-like"/>
    <property type="match status" value="1"/>
</dbReference>
<dbReference type="Proteomes" id="UP000671913">
    <property type="component" value="Chromosome"/>
</dbReference>
<dbReference type="AlphaFoldDB" id="A0A975AWQ9"/>
<dbReference type="InterPro" id="IPR023772">
    <property type="entry name" value="DNA-bd_HTH_TetR-type_CS"/>
</dbReference>
<feature type="DNA-binding region" description="H-T-H motif" evidence="2">
    <location>
        <begin position="25"/>
        <end position="44"/>
    </location>
</feature>
<name>A0A975AWQ9_9THEO</name>
<dbReference type="InterPro" id="IPR050624">
    <property type="entry name" value="HTH-type_Tx_Regulator"/>
</dbReference>
<dbReference type="InterPro" id="IPR001647">
    <property type="entry name" value="HTH_TetR"/>
</dbReference>
<dbReference type="Pfam" id="PF00440">
    <property type="entry name" value="TetR_N"/>
    <property type="match status" value="1"/>
</dbReference>
<dbReference type="Pfam" id="PF17932">
    <property type="entry name" value="TetR_C_24"/>
    <property type="match status" value="1"/>
</dbReference>
<sequence>MNSTKERIFKAAISTFSKSGFYKSTMDEIAESANVAKGTLYYHFKSKNEILEFLIDEGLKVLKNEVSEKIDKLNNAVEKLRTVIFIQSDFLYKYGDFITVLLSQIWGNNKVQDKFREKLYDYLKIIEDIIKEGISEKLIVECDEKIVSSVFFGMISSILVLKLRNKENFDPGYIADNILKYTLNGIQYVK</sequence>
<dbReference type="InterPro" id="IPR009057">
    <property type="entry name" value="Homeodomain-like_sf"/>
</dbReference>
<dbReference type="PANTHER" id="PTHR43479">
    <property type="entry name" value="ACREF/ENVCD OPERON REPRESSOR-RELATED"/>
    <property type="match status" value="1"/>
</dbReference>
<dbReference type="SUPFAM" id="SSF46689">
    <property type="entry name" value="Homeodomain-like"/>
    <property type="match status" value="1"/>
</dbReference>
<evidence type="ECO:0000256" key="2">
    <source>
        <dbReference type="PROSITE-ProRule" id="PRU00335"/>
    </source>
</evidence>
<evidence type="ECO:0000313" key="5">
    <source>
        <dbReference type="Proteomes" id="UP000671913"/>
    </source>
</evidence>
<accession>A0A975AWQ9</accession>
<evidence type="ECO:0000259" key="3">
    <source>
        <dbReference type="PROSITE" id="PS50977"/>
    </source>
</evidence>
<protein>
    <submittedName>
        <fullName evidence="4">TetR/AcrR family transcriptional regulator</fullName>
    </submittedName>
</protein>
<keyword evidence="5" id="KW-1185">Reference proteome</keyword>
<dbReference type="Gene3D" id="1.10.357.10">
    <property type="entry name" value="Tetracycline Repressor, domain 2"/>
    <property type="match status" value="1"/>
</dbReference>
<keyword evidence="1 2" id="KW-0238">DNA-binding</keyword>
<dbReference type="PRINTS" id="PR00455">
    <property type="entry name" value="HTHTETR"/>
</dbReference>
<feature type="domain" description="HTH tetR-type" evidence="3">
    <location>
        <begin position="2"/>
        <end position="62"/>
    </location>
</feature>
<dbReference type="InterPro" id="IPR036271">
    <property type="entry name" value="Tet_transcr_reg_TetR-rel_C_sf"/>
</dbReference>
<dbReference type="GO" id="GO:0003677">
    <property type="term" value="F:DNA binding"/>
    <property type="evidence" value="ECO:0007669"/>
    <property type="project" value="UniProtKB-UniRule"/>
</dbReference>
<dbReference type="InterPro" id="IPR041490">
    <property type="entry name" value="KstR2_TetR_C"/>
</dbReference>
<organism evidence="4 5">
    <name type="scientific">Aceticella autotrophica</name>
    <dbReference type="NCBI Taxonomy" id="2755338"/>
    <lineage>
        <taxon>Bacteria</taxon>
        <taxon>Bacillati</taxon>
        <taxon>Bacillota</taxon>
        <taxon>Clostridia</taxon>
        <taxon>Thermoanaerobacterales</taxon>
        <taxon>Thermoanaerobacteraceae</taxon>
        <taxon>Aceticella</taxon>
    </lineage>
</organism>
<dbReference type="PROSITE" id="PS01081">
    <property type="entry name" value="HTH_TETR_1"/>
    <property type="match status" value="1"/>
</dbReference>
<reference evidence="4" key="1">
    <citation type="submission" date="2020-08" db="EMBL/GenBank/DDBJ databases">
        <title>Genomic insights into the carbon and energy metabolism of the first obligate autotrophic acetogenic bacterium Aceticella autotrophica gen. nov., sp. nov.</title>
        <authorList>
            <person name="Toshchakov S.V."/>
            <person name="Elcheninov A.G."/>
            <person name="Kublanov I.V."/>
            <person name="Frolov E.N."/>
            <person name="Lebedinsky A.V."/>
        </authorList>
    </citation>
    <scope>NUCLEOTIDE SEQUENCE</scope>
    <source>
        <strain evidence="4">3443-3Ac</strain>
    </source>
</reference>
<dbReference type="RefSeq" id="WP_284680511.1">
    <property type="nucleotide sequence ID" value="NZ_CP060096.1"/>
</dbReference>
<dbReference type="EMBL" id="CP060096">
    <property type="protein sequence ID" value="QSZ27793.1"/>
    <property type="molecule type" value="Genomic_DNA"/>
</dbReference>
<dbReference type="PANTHER" id="PTHR43479:SF11">
    <property type="entry name" value="ACREF_ENVCD OPERON REPRESSOR-RELATED"/>
    <property type="match status" value="1"/>
</dbReference>
<dbReference type="KEGG" id="aaut:ACETAC_02550"/>
<evidence type="ECO:0000313" key="4">
    <source>
        <dbReference type="EMBL" id="QSZ27793.1"/>
    </source>
</evidence>
<dbReference type="SUPFAM" id="SSF48498">
    <property type="entry name" value="Tetracyclin repressor-like, C-terminal domain"/>
    <property type="match status" value="1"/>
</dbReference>
<evidence type="ECO:0000256" key="1">
    <source>
        <dbReference type="ARBA" id="ARBA00023125"/>
    </source>
</evidence>